<comment type="caution">
    <text evidence="7">The sequence shown here is derived from an EMBL/GenBank/DDBJ whole genome shotgun (WGS) entry which is preliminary data.</text>
</comment>
<dbReference type="InterPro" id="IPR017939">
    <property type="entry name" value="G-Glutamylcylcotransferase"/>
</dbReference>
<keyword evidence="3" id="KW-0456">Lyase</keyword>
<sequence>MQEGTWFFGYGATLNENVIKNRKLSPLEASPGRLDEYRLVFDVGHMGDGAAFASVRAATGDACVHGMLYCFSEEDFTAMMRSENAIAPPKGAEDNRTYVPELVKVTKYDGSTVQAYTLVNIKAVRAEQPGGDQKDKMEYKPSWRYLAVICEGARGNELDEAYTADLAALEYIKGPAKKAVQEIDPSAKKFTLKKLAEYNGDYSQNMTVGRNGHTMIAQRTPSPVYVAFRGKVFDASISREAYRSGFLGGLAGRDITKHMMTFAYVPSVDVDGSVLEVDEADGMNAMQRDLLDSIEGVMTVRNKLVGVLADG</sequence>
<gene>
    <name evidence="7" type="ORF">CYMTET_31864</name>
</gene>
<evidence type="ECO:0000313" key="8">
    <source>
        <dbReference type="Proteomes" id="UP001190700"/>
    </source>
</evidence>
<reference evidence="7 8" key="1">
    <citation type="journal article" date="2015" name="Genome Biol. Evol.">
        <title>Comparative Genomics of a Bacterivorous Green Alga Reveals Evolutionary Causalities and Consequences of Phago-Mixotrophic Mode of Nutrition.</title>
        <authorList>
            <person name="Burns J.A."/>
            <person name="Paasch A."/>
            <person name="Narechania A."/>
            <person name="Kim E."/>
        </authorList>
    </citation>
    <scope>NUCLEOTIDE SEQUENCE [LARGE SCALE GENOMIC DNA]</scope>
    <source>
        <strain evidence="7 8">PLY_AMNH</strain>
    </source>
</reference>
<comment type="function">
    <text evidence="1">Putative gamma-glutamylcyclotransferase.</text>
</comment>
<evidence type="ECO:0000256" key="5">
    <source>
        <dbReference type="PIRSR" id="PIRSR617939-2"/>
    </source>
</evidence>
<evidence type="ECO:0000313" key="7">
    <source>
        <dbReference type="EMBL" id="KAK3259127.1"/>
    </source>
</evidence>
<dbReference type="EMBL" id="LGRX02018964">
    <property type="protein sequence ID" value="KAK3259127.1"/>
    <property type="molecule type" value="Genomic_DNA"/>
</dbReference>
<dbReference type="Proteomes" id="UP001190700">
    <property type="component" value="Unassembled WGS sequence"/>
</dbReference>
<feature type="binding site" evidence="5">
    <location>
        <position position="145"/>
    </location>
    <ligand>
        <name>substrate</name>
    </ligand>
</feature>
<dbReference type="GO" id="GO:0003839">
    <property type="term" value="F:gamma-glutamylcyclotransferase activity"/>
    <property type="evidence" value="ECO:0007669"/>
    <property type="project" value="UniProtKB-EC"/>
</dbReference>
<evidence type="ECO:0000259" key="6">
    <source>
        <dbReference type="Pfam" id="PF06094"/>
    </source>
</evidence>
<dbReference type="AlphaFoldDB" id="A0AAE0KSG3"/>
<dbReference type="PANTHER" id="PTHR12935:SF0">
    <property type="entry name" value="GAMMA-GLUTAMYLCYCLOTRANSFERASE"/>
    <property type="match status" value="1"/>
</dbReference>
<evidence type="ECO:0000256" key="2">
    <source>
        <dbReference type="ARBA" id="ARBA00012346"/>
    </source>
</evidence>
<dbReference type="InterPro" id="IPR013024">
    <property type="entry name" value="GGCT-like"/>
</dbReference>
<dbReference type="InterPro" id="IPR036568">
    <property type="entry name" value="GGCT-like_sf"/>
</dbReference>
<dbReference type="CDD" id="cd06661">
    <property type="entry name" value="GGCT_like"/>
    <property type="match status" value="1"/>
</dbReference>
<dbReference type="PANTHER" id="PTHR12935">
    <property type="entry name" value="GAMMA-GLUTAMYLCYCLOTRANSFERASE"/>
    <property type="match status" value="1"/>
</dbReference>
<organism evidence="7 8">
    <name type="scientific">Cymbomonas tetramitiformis</name>
    <dbReference type="NCBI Taxonomy" id="36881"/>
    <lineage>
        <taxon>Eukaryota</taxon>
        <taxon>Viridiplantae</taxon>
        <taxon>Chlorophyta</taxon>
        <taxon>Pyramimonadophyceae</taxon>
        <taxon>Pyramimonadales</taxon>
        <taxon>Pyramimonadaceae</taxon>
        <taxon>Cymbomonas</taxon>
    </lineage>
</organism>
<dbReference type="SUPFAM" id="SSF55856">
    <property type="entry name" value="Cytochrome b5-like heme/steroid binding domain"/>
    <property type="match status" value="1"/>
</dbReference>
<dbReference type="InterPro" id="IPR036400">
    <property type="entry name" value="Cyt_B5-like_heme/steroid_sf"/>
</dbReference>
<protein>
    <recommendedName>
        <fullName evidence="2">gamma-glutamylcyclotransferase</fullName>
        <ecNumber evidence="2">4.3.2.9</ecNumber>
    </recommendedName>
</protein>
<dbReference type="InterPro" id="IPR009288">
    <property type="entry name" value="AIG2-like_dom"/>
</dbReference>
<dbReference type="EC" id="4.3.2.9" evidence="2"/>
<evidence type="ECO:0000256" key="3">
    <source>
        <dbReference type="ARBA" id="ARBA00023239"/>
    </source>
</evidence>
<dbReference type="Gene3D" id="3.10.120.10">
    <property type="entry name" value="Cytochrome b5-like heme/steroid binding domain"/>
    <property type="match status" value="1"/>
</dbReference>
<dbReference type="Pfam" id="PF06094">
    <property type="entry name" value="GGACT"/>
    <property type="match status" value="1"/>
</dbReference>
<feature type="active site" description="Proton acceptor" evidence="4">
    <location>
        <position position="83"/>
    </location>
</feature>
<feature type="domain" description="Gamma-glutamylcyclotransferase AIG2-like" evidence="6">
    <location>
        <begin position="8"/>
        <end position="120"/>
    </location>
</feature>
<evidence type="ECO:0000256" key="1">
    <source>
        <dbReference type="ARBA" id="ARBA00002782"/>
    </source>
</evidence>
<accession>A0AAE0KSG3</accession>
<dbReference type="Gene3D" id="3.10.490.10">
    <property type="entry name" value="Gamma-glutamyl cyclotransferase-like"/>
    <property type="match status" value="1"/>
</dbReference>
<evidence type="ECO:0000256" key="4">
    <source>
        <dbReference type="PIRSR" id="PIRSR617939-1"/>
    </source>
</evidence>
<name>A0AAE0KSG3_9CHLO</name>
<dbReference type="SUPFAM" id="SSF110857">
    <property type="entry name" value="Gamma-glutamyl cyclotransferase-like"/>
    <property type="match status" value="1"/>
</dbReference>
<proteinExistence type="predicted"/>
<keyword evidence="8" id="KW-1185">Reference proteome</keyword>